<keyword evidence="4 6" id="KW-0630">Potassium</keyword>
<dbReference type="SUPFAM" id="SSF116878">
    <property type="entry name" value="TrmE connector domain"/>
    <property type="match status" value="1"/>
</dbReference>
<feature type="binding site" evidence="6">
    <location>
        <position position="254"/>
    </location>
    <ligand>
        <name>Mg(2+)</name>
        <dbReference type="ChEBI" id="CHEBI:18420"/>
    </ligand>
</feature>
<comment type="subcellular location">
    <subcellularLocation>
        <location evidence="6">Cytoplasm</location>
    </subcellularLocation>
</comment>
<evidence type="ECO:0000256" key="5">
    <source>
        <dbReference type="ARBA" id="ARBA00023134"/>
    </source>
</evidence>
<dbReference type="InterPro" id="IPR031168">
    <property type="entry name" value="G_TrmE"/>
</dbReference>
<sequence>MDNRGETIFALSSGALPSAIAVVRLSGPRVRIVLETMAGSVPEARRVVLRALKDPRDGSVLDEAVVLFFEGPASATGEDVAELHVHGGRAVVGAVLEALGTVDGLRPAEAGEFSRRAFDNGKLDLTRVEGLADLIAAETEAQRRQALSQLRGSFGDLVEEWRRRLIGLRARIEAGLDFAEEEDVLGSVTDADRAELTDLRIGIETKLEEGRGGERLRDGLQVALMGPPNAGKSSLMNALARRDVAIVTEEAGTTRDVLEVHLDLAGYPVTLIDTAGLREAEGVVEKEGIRRALARGSDADLVLWMEDASGPMAGAPGEVVSAAGTVWPIANKADLVGDGFEVGDDALAISVKTGAGLGGLQEKLAAFAGEKFAGLGSAMATRERHRAALSDCRDALTRAESVVDPELMAEELRHAGDALGRITGRIDVEDVLDVIFAEFCIGK</sequence>
<keyword evidence="6" id="KW-0460">Magnesium</keyword>
<evidence type="ECO:0000259" key="8">
    <source>
        <dbReference type="PROSITE" id="PS51709"/>
    </source>
</evidence>
<name>A0ABT3HEA4_9HYPH</name>
<protein>
    <recommendedName>
        <fullName evidence="6">tRNA modification GTPase MnmE</fullName>
        <ecNumber evidence="6">3.6.-.-</ecNumber>
    </recommendedName>
</protein>
<keyword evidence="2 6" id="KW-0819">tRNA processing</keyword>
<dbReference type="InterPro" id="IPR025867">
    <property type="entry name" value="MnmE_helical"/>
</dbReference>
<dbReference type="Pfam" id="PF10396">
    <property type="entry name" value="TrmE_N"/>
    <property type="match status" value="1"/>
</dbReference>
<dbReference type="NCBIfam" id="NF003661">
    <property type="entry name" value="PRK05291.1-3"/>
    <property type="match status" value="1"/>
</dbReference>
<accession>A0ABT3HEA4</accession>
<dbReference type="Pfam" id="PF01926">
    <property type="entry name" value="MMR_HSR1"/>
    <property type="match status" value="1"/>
</dbReference>
<feature type="binding site" evidence="6">
    <location>
        <position position="122"/>
    </location>
    <ligand>
        <name>(6S)-5-formyl-5,6,7,8-tetrahydrofolate</name>
        <dbReference type="ChEBI" id="CHEBI:57457"/>
    </ligand>
</feature>
<keyword evidence="10" id="KW-1185">Reference proteome</keyword>
<dbReference type="GO" id="GO:0016787">
    <property type="term" value="F:hydrolase activity"/>
    <property type="evidence" value="ECO:0007669"/>
    <property type="project" value="UniProtKB-KW"/>
</dbReference>
<dbReference type="PANTHER" id="PTHR42714">
    <property type="entry name" value="TRNA MODIFICATION GTPASE GTPBP3"/>
    <property type="match status" value="1"/>
</dbReference>
<dbReference type="HAMAP" id="MF_00379">
    <property type="entry name" value="GTPase_MnmE"/>
    <property type="match status" value="1"/>
</dbReference>
<dbReference type="RefSeq" id="WP_264602269.1">
    <property type="nucleotide sequence ID" value="NZ_JAOQNS010000008.1"/>
</dbReference>
<feature type="binding site" evidence="6">
    <location>
        <begin position="273"/>
        <end position="276"/>
    </location>
    <ligand>
        <name>GTP</name>
        <dbReference type="ChEBI" id="CHEBI:37565"/>
    </ligand>
</feature>
<dbReference type="InterPro" id="IPR027266">
    <property type="entry name" value="TrmE/GcvT-like"/>
</dbReference>
<dbReference type="PANTHER" id="PTHR42714:SF2">
    <property type="entry name" value="TRNA MODIFICATION GTPASE GTPBP3, MITOCHONDRIAL"/>
    <property type="match status" value="1"/>
</dbReference>
<feature type="domain" description="TrmE-type G" evidence="8">
    <location>
        <begin position="219"/>
        <end position="369"/>
    </location>
</feature>
<keyword evidence="6 9" id="KW-0378">Hydrolase</keyword>
<feature type="binding site" evidence="6">
    <location>
        <position position="443"/>
    </location>
    <ligand>
        <name>(6S)-5-formyl-5,6,7,8-tetrahydrofolate</name>
        <dbReference type="ChEBI" id="CHEBI:57457"/>
    </ligand>
</feature>
<evidence type="ECO:0000313" key="9">
    <source>
        <dbReference type="EMBL" id="MCW2308659.1"/>
    </source>
</evidence>
<comment type="caution">
    <text evidence="6">Lacks conserved residue(s) required for the propagation of feature annotation.</text>
</comment>
<keyword evidence="6" id="KW-0479">Metal-binding</keyword>
<comment type="similarity">
    <text evidence="1 6 7">Belongs to the TRAFAC class TrmE-Era-EngA-EngB-Septin-like GTPase superfamily. TrmE GTPase family.</text>
</comment>
<dbReference type="InterPro" id="IPR006073">
    <property type="entry name" value="GTP-bd"/>
</dbReference>
<evidence type="ECO:0000256" key="1">
    <source>
        <dbReference type="ARBA" id="ARBA00011043"/>
    </source>
</evidence>
<comment type="function">
    <text evidence="6">Exhibits a very high intrinsic GTPase hydrolysis rate. Involved in the addition of a carboxymethylaminomethyl (cmnm) group at the wobble position (U34) of certain tRNAs, forming tRNA-cmnm(5)s(2)U34.</text>
</comment>
<dbReference type="Gene3D" id="3.40.50.300">
    <property type="entry name" value="P-loop containing nucleotide triphosphate hydrolases"/>
    <property type="match status" value="1"/>
</dbReference>
<evidence type="ECO:0000256" key="7">
    <source>
        <dbReference type="RuleBase" id="RU003313"/>
    </source>
</evidence>
<dbReference type="CDD" id="cd14858">
    <property type="entry name" value="TrmE_N"/>
    <property type="match status" value="1"/>
</dbReference>
<evidence type="ECO:0000256" key="4">
    <source>
        <dbReference type="ARBA" id="ARBA00022958"/>
    </source>
</evidence>
<feature type="binding site" evidence="6">
    <location>
        <begin position="248"/>
        <end position="254"/>
    </location>
    <ligand>
        <name>GTP</name>
        <dbReference type="ChEBI" id="CHEBI:37565"/>
    </ligand>
</feature>
<dbReference type="InterPro" id="IPR018948">
    <property type="entry name" value="GTP-bd_TrmE_N"/>
</dbReference>
<dbReference type="Proteomes" id="UP001209755">
    <property type="component" value="Unassembled WGS sequence"/>
</dbReference>
<dbReference type="PROSITE" id="PS51709">
    <property type="entry name" value="G_TRME"/>
    <property type="match status" value="1"/>
</dbReference>
<dbReference type="EC" id="3.6.-.-" evidence="6"/>
<dbReference type="InterPro" id="IPR005225">
    <property type="entry name" value="Small_GTP-bd"/>
</dbReference>
<reference evidence="10" key="1">
    <citation type="submission" date="2023-07" db="EMBL/GenBank/DDBJ databases">
        <title>Genome sequencing of Purple Non-Sulfur Bacteria from various extreme environments.</title>
        <authorList>
            <person name="Mayer M."/>
        </authorList>
    </citation>
    <scope>NUCLEOTIDE SEQUENCE [LARGE SCALE GENOMIC DNA]</scope>
    <source>
        <strain evidence="10">DSM 17935</strain>
    </source>
</reference>
<evidence type="ECO:0000256" key="3">
    <source>
        <dbReference type="ARBA" id="ARBA00022741"/>
    </source>
</evidence>
<dbReference type="Pfam" id="PF12631">
    <property type="entry name" value="MnmE_helical"/>
    <property type="match status" value="1"/>
</dbReference>
<proteinExistence type="inferred from homology"/>
<dbReference type="InterPro" id="IPR027417">
    <property type="entry name" value="P-loop_NTPase"/>
</dbReference>
<evidence type="ECO:0000256" key="6">
    <source>
        <dbReference type="HAMAP-Rule" id="MF_00379"/>
    </source>
</evidence>
<comment type="subunit">
    <text evidence="6">Homodimer. Heterotetramer of two MnmE and two MnmG subunits.</text>
</comment>
<dbReference type="InterPro" id="IPR027368">
    <property type="entry name" value="MnmE_dom2"/>
</dbReference>
<dbReference type="EMBL" id="JAOQNS010000008">
    <property type="protein sequence ID" value="MCW2308659.1"/>
    <property type="molecule type" value="Genomic_DNA"/>
</dbReference>
<feature type="binding site" evidence="6">
    <location>
        <begin position="229"/>
        <end position="234"/>
    </location>
    <ligand>
        <name>GTP</name>
        <dbReference type="ChEBI" id="CHEBI:37565"/>
    </ligand>
</feature>
<keyword evidence="3 6" id="KW-0547">Nucleotide-binding</keyword>
<feature type="binding site" evidence="6">
    <location>
        <position position="24"/>
    </location>
    <ligand>
        <name>(6S)-5-formyl-5,6,7,8-tetrahydrofolate</name>
        <dbReference type="ChEBI" id="CHEBI:57457"/>
    </ligand>
</feature>
<evidence type="ECO:0000313" key="10">
    <source>
        <dbReference type="Proteomes" id="UP001209755"/>
    </source>
</evidence>
<feature type="binding site" evidence="6">
    <location>
        <position position="233"/>
    </location>
    <ligand>
        <name>Mg(2+)</name>
        <dbReference type="ChEBI" id="CHEBI:18420"/>
    </ligand>
</feature>
<keyword evidence="5 6" id="KW-0342">GTP-binding</keyword>
<feature type="binding site" evidence="6">
    <location>
        <position position="82"/>
    </location>
    <ligand>
        <name>(6S)-5-formyl-5,6,7,8-tetrahydrofolate</name>
        <dbReference type="ChEBI" id="CHEBI:57457"/>
    </ligand>
</feature>
<dbReference type="InterPro" id="IPR004520">
    <property type="entry name" value="GTPase_MnmE"/>
</dbReference>
<dbReference type="Gene3D" id="1.20.120.430">
    <property type="entry name" value="tRNA modification GTPase MnmE domain 2"/>
    <property type="match status" value="1"/>
</dbReference>
<comment type="cofactor">
    <cofactor evidence="6">
        <name>K(+)</name>
        <dbReference type="ChEBI" id="CHEBI:29103"/>
    </cofactor>
    <text evidence="6">Binds 1 potassium ion per subunit.</text>
</comment>
<comment type="caution">
    <text evidence="9">The sequence shown here is derived from an EMBL/GenBank/DDBJ whole genome shotgun (WGS) entry which is preliminary data.</text>
</comment>
<dbReference type="Gene3D" id="3.30.1360.120">
    <property type="entry name" value="Probable tRNA modification gtpase trme, domain 1"/>
    <property type="match status" value="1"/>
</dbReference>
<keyword evidence="6" id="KW-0963">Cytoplasm</keyword>
<dbReference type="SUPFAM" id="SSF52540">
    <property type="entry name" value="P-loop containing nucleoside triphosphate hydrolases"/>
    <property type="match status" value="1"/>
</dbReference>
<feature type="binding site" evidence="6">
    <location>
        <begin position="331"/>
        <end position="334"/>
    </location>
    <ligand>
        <name>GTP</name>
        <dbReference type="ChEBI" id="CHEBI:37565"/>
    </ligand>
</feature>
<dbReference type="NCBIfam" id="TIGR00231">
    <property type="entry name" value="small_GTP"/>
    <property type="match status" value="1"/>
</dbReference>
<dbReference type="NCBIfam" id="TIGR00450">
    <property type="entry name" value="mnmE_trmE_thdF"/>
    <property type="match status" value="1"/>
</dbReference>
<gene>
    <name evidence="6" type="primary">mnmE</name>
    <name evidence="6" type="synonym">trmE</name>
    <name evidence="9" type="ORF">M2319_003005</name>
</gene>
<dbReference type="CDD" id="cd04164">
    <property type="entry name" value="trmE"/>
    <property type="match status" value="1"/>
</dbReference>
<organism evidence="9 10">
    <name type="scientific">Rhodobium gokarnense</name>
    <dbReference type="NCBI Taxonomy" id="364296"/>
    <lineage>
        <taxon>Bacteria</taxon>
        <taxon>Pseudomonadati</taxon>
        <taxon>Pseudomonadota</taxon>
        <taxon>Alphaproteobacteria</taxon>
        <taxon>Hyphomicrobiales</taxon>
        <taxon>Rhodobiaceae</taxon>
        <taxon>Rhodobium</taxon>
    </lineage>
</organism>
<evidence type="ECO:0000256" key="2">
    <source>
        <dbReference type="ARBA" id="ARBA00022694"/>
    </source>
</evidence>